<evidence type="ECO:0008006" key="3">
    <source>
        <dbReference type="Google" id="ProtNLM"/>
    </source>
</evidence>
<dbReference type="AlphaFoldDB" id="A0A348MKP3"/>
<feature type="non-terminal residue" evidence="1">
    <location>
        <position position="1"/>
    </location>
</feature>
<dbReference type="EMBL" id="DMCX01000026">
    <property type="protein sequence ID" value="HAF07619.1"/>
    <property type="molecule type" value="Genomic_DNA"/>
</dbReference>
<comment type="caution">
    <text evidence="1">The sequence shown here is derived from an EMBL/GenBank/DDBJ whole genome shotgun (WGS) entry which is preliminary data.</text>
</comment>
<organism evidence="1 2">
    <name type="scientific">candidate division WOR-3 bacterium</name>
    <dbReference type="NCBI Taxonomy" id="2052148"/>
    <lineage>
        <taxon>Bacteria</taxon>
        <taxon>Bacteria division WOR-3</taxon>
    </lineage>
</organism>
<accession>A0A348MKP3</accession>
<dbReference type="Proteomes" id="UP000262454">
    <property type="component" value="Unassembled WGS sequence"/>
</dbReference>
<evidence type="ECO:0000313" key="2">
    <source>
        <dbReference type="Proteomes" id="UP000262454"/>
    </source>
</evidence>
<reference evidence="1 2" key="1">
    <citation type="journal article" date="2018" name="Nat. Biotechnol.">
        <title>A standardized bacterial taxonomy based on genome phylogeny substantially revises the tree of life.</title>
        <authorList>
            <person name="Parks D.H."/>
            <person name="Chuvochina M."/>
            <person name="Waite D.W."/>
            <person name="Rinke C."/>
            <person name="Skarshewski A."/>
            <person name="Chaumeil P.A."/>
            <person name="Hugenholtz P."/>
        </authorList>
    </citation>
    <scope>NUCLEOTIDE SEQUENCE [LARGE SCALE GENOMIC DNA]</scope>
    <source>
        <strain evidence="1">UBA7921</strain>
    </source>
</reference>
<evidence type="ECO:0000313" key="1">
    <source>
        <dbReference type="EMBL" id="HAF07619.1"/>
    </source>
</evidence>
<name>A0A348MKP3_UNCW3</name>
<protein>
    <recommendedName>
        <fullName evidence="3">Outer membrane protein beta-barrel domain-containing protein</fullName>
    </recommendedName>
</protein>
<proteinExistence type="predicted"/>
<gene>
    <name evidence="1" type="ORF">DCG82_04355</name>
</gene>
<sequence length="82" mass="9806">YLTGGIHSGYYKVSVYESVNTSYDFLSYGFFIMPEVKVFNLRFSLGCDLRYYESLKYKLIYSDDLNYFQKHINPFLTISFQF</sequence>